<dbReference type="InterPro" id="IPR000550">
    <property type="entry name" value="Hppk"/>
</dbReference>
<dbReference type="GO" id="GO:0046656">
    <property type="term" value="P:folic acid biosynthetic process"/>
    <property type="evidence" value="ECO:0007669"/>
    <property type="project" value="UniProtKB-KW"/>
</dbReference>
<evidence type="ECO:0000256" key="2">
    <source>
        <dbReference type="ARBA" id="ARBA00005810"/>
    </source>
</evidence>
<evidence type="ECO:0000256" key="11">
    <source>
        <dbReference type="ARBA" id="ARBA00029766"/>
    </source>
</evidence>
<dbReference type="GO" id="GO:0003848">
    <property type="term" value="F:2-amino-4-hydroxy-6-hydroxymethyldihydropteridine diphosphokinase activity"/>
    <property type="evidence" value="ECO:0007669"/>
    <property type="project" value="UniProtKB-EC"/>
</dbReference>
<dbReference type="InterPro" id="IPR035907">
    <property type="entry name" value="Hppk_sf"/>
</dbReference>
<dbReference type="PANTHER" id="PTHR43071">
    <property type="entry name" value="2-AMINO-4-HYDROXY-6-HYDROXYMETHYLDIHYDROPTERIDINE PYROPHOSPHOKINASE"/>
    <property type="match status" value="1"/>
</dbReference>
<evidence type="ECO:0000256" key="3">
    <source>
        <dbReference type="ARBA" id="ARBA00013253"/>
    </source>
</evidence>
<dbReference type="AlphaFoldDB" id="A0A9Q3ZEH4"/>
<dbReference type="KEGG" id="axe:P40_18535"/>
<dbReference type="RefSeq" id="WP_022993525.1">
    <property type="nucleotide sequence ID" value="NZ_CBDDTQ010000006.1"/>
</dbReference>
<proteinExistence type="inferred from homology"/>
<evidence type="ECO:0000256" key="10">
    <source>
        <dbReference type="ARBA" id="ARBA00029409"/>
    </source>
</evidence>
<evidence type="ECO:0000256" key="6">
    <source>
        <dbReference type="ARBA" id="ARBA00022741"/>
    </source>
</evidence>
<dbReference type="Proteomes" id="UP001107961">
    <property type="component" value="Unassembled WGS sequence"/>
</dbReference>
<evidence type="ECO:0000256" key="8">
    <source>
        <dbReference type="ARBA" id="ARBA00022840"/>
    </source>
</evidence>
<dbReference type="Gene3D" id="3.30.70.560">
    <property type="entry name" value="7,8-Dihydro-6-hydroxymethylpterin-pyrophosphokinase HPPK"/>
    <property type="match status" value="1"/>
</dbReference>
<evidence type="ECO:0000256" key="9">
    <source>
        <dbReference type="ARBA" id="ARBA00022909"/>
    </source>
</evidence>
<reference evidence="14" key="1">
    <citation type="submission" date="2022-01" db="EMBL/GenBank/DDBJ databases">
        <authorList>
            <person name="Karlyshev A.V."/>
            <person name="Jaspars M."/>
        </authorList>
    </citation>
    <scope>NUCLEOTIDE SEQUENCE</scope>
    <source>
        <strain evidence="14">AGSA3-2</strain>
    </source>
</reference>
<comment type="function">
    <text evidence="10">Catalyzes the transfer of pyrophosphate from adenosine triphosphate (ATP) to 6-hydroxymethyl-7,8-dihydropterin, an enzymatic step in folate biosynthesis pathway.</text>
</comment>
<dbReference type="PANTHER" id="PTHR43071:SF1">
    <property type="entry name" value="2-AMINO-4-HYDROXY-6-HYDROXYMETHYLDIHYDROPTERIDINE PYROPHOSPHOKINASE"/>
    <property type="match status" value="1"/>
</dbReference>
<dbReference type="EMBL" id="JAJVKT010000030">
    <property type="protein sequence ID" value="MCE7510793.1"/>
    <property type="molecule type" value="Genomic_DNA"/>
</dbReference>
<evidence type="ECO:0000259" key="13">
    <source>
        <dbReference type="PROSITE" id="PS00794"/>
    </source>
</evidence>
<dbReference type="GeneID" id="94688319"/>
<comment type="similarity">
    <text evidence="2">Belongs to the HPPK family.</text>
</comment>
<evidence type="ECO:0000256" key="5">
    <source>
        <dbReference type="ARBA" id="ARBA00022679"/>
    </source>
</evidence>
<dbReference type="EC" id="2.7.6.3" evidence="3"/>
<keyword evidence="6" id="KW-0547">Nucleotide-binding</keyword>
<dbReference type="CDD" id="cd00483">
    <property type="entry name" value="HPPK"/>
    <property type="match status" value="1"/>
</dbReference>
<keyword evidence="7" id="KW-0418">Kinase</keyword>
<gene>
    <name evidence="14" type="primary">folK</name>
    <name evidence="14" type="ORF">LZG35_19315</name>
</gene>
<protein>
    <recommendedName>
        <fullName evidence="4">2-amino-4-hydroxy-6-hydroxymethyldihydropteridine pyrophosphokinase</fullName>
        <ecNumber evidence="3">2.7.6.3</ecNumber>
    </recommendedName>
    <alternativeName>
        <fullName evidence="11">6-hydroxymethyl-7,8-dihydropterin pyrophosphokinase</fullName>
    </alternativeName>
    <alternativeName>
        <fullName evidence="12">7,8-dihydro-6-hydroxymethylpterin-pyrophosphokinase</fullName>
    </alternativeName>
</protein>
<dbReference type="SUPFAM" id="SSF55083">
    <property type="entry name" value="6-hydroxymethyl-7,8-dihydropterin pyrophosphokinase, HPPK"/>
    <property type="match status" value="1"/>
</dbReference>
<comment type="pathway">
    <text evidence="1">Cofactor biosynthesis; tetrahydrofolate biosynthesis; 2-amino-4-hydroxy-6-hydroxymethyl-7,8-dihydropteridine diphosphate from 7,8-dihydroneopterin triphosphate: step 4/4.</text>
</comment>
<dbReference type="PROSITE" id="PS00794">
    <property type="entry name" value="HPPK"/>
    <property type="match status" value="1"/>
</dbReference>
<accession>A0A9Q3ZEH4</accession>
<dbReference type="Pfam" id="PF01288">
    <property type="entry name" value="HPPK"/>
    <property type="match status" value="1"/>
</dbReference>
<feature type="domain" description="7,8-dihydro-6-hydroxymethylpterin-pyrophosphokinase" evidence="13">
    <location>
        <begin position="86"/>
        <end position="97"/>
    </location>
</feature>
<organism evidence="14 15">
    <name type="scientific">Alloalcanivorax xenomutans</name>
    <dbReference type="NCBI Taxonomy" id="1094342"/>
    <lineage>
        <taxon>Bacteria</taxon>
        <taxon>Pseudomonadati</taxon>
        <taxon>Pseudomonadota</taxon>
        <taxon>Gammaproteobacteria</taxon>
        <taxon>Oceanospirillales</taxon>
        <taxon>Alcanivoracaceae</taxon>
        <taxon>Alloalcanivorax</taxon>
    </lineage>
</organism>
<evidence type="ECO:0000313" key="15">
    <source>
        <dbReference type="Proteomes" id="UP001107961"/>
    </source>
</evidence>
<sequence>MIAVGLGSNLDGPAERVSRALEAIAVLPMTRLLAHSALYDTAPVGPQDQPDFVNAVALLETRLPPLSLLSALQDLEKAAGRVRHRRWGERTLDLDLLLWRDQTIRLPRLTVPHPEMHKRAFVLRPLLDIAPDARLPDGRPLSDYWPGVADQPLRRLPDLEENHFVEPAHSTAS</sequence>
<dbReference type="GO" id="GO:0005524">
    <property type="term" value="F:ATP binding"/>
    <property type="evidence" value="ECO:0007669"/>
    <property type="project" value="UniProtKB-KW"/>
</dbReference>
<evidence type="ECO:0000313" key="14">
    <source>
        <dbReference type="EMBL" id="MCE7510793.1"/>
    </source>
</evidence>
<keyword evidence="9" id="KW-0289">Folate biosynthesis</keyword>
<evidence type="ECO:0000256" key="12">
    <source>
        <dbReference type="ARBA" id="ARBA00033413"/>
    </source>
</evidence>
<comment type="caution">
    <text evidence="14">The sequence shown here is derived from an EMBL/GenBank/DDBJ whole genome shotgun (WGS) entry which is preliminary data.</text>
</comment>
<evidence type="ECO:0000256" key="1">
    <source>
        <dbReference type="ARBA" id="ARBA00005051"/>
    </source>
</evidence>
<dbReference type="GO" id="GO:0016301">
    <property type="term" value="F:kinase activity"/>
    <property type="evidence" value="ECO:0007669"/>
    <property type="project" value="UniProtKB-KW"/>
</dbReference>
<evidence type="ECO:0000256" key="7">
    <source>
        <dbReference type="ARBA" id="ARBA00022777"/>
    </source>
</evidence>
<keyword evidence="15" id="KW-1185">Reference proteome</keyword>
<name>A0A9Q3ZEH4_9GAMM</name>
<keyword evidence="5 14" id="KW-0808">Transferase</keyword>
<evidence type="ECO:0000256" key="4">
    <source>
        <dbReference type="ARBA" id="ARBA00016218"/>
    </source>
</evidence>
<keyword evidence="8" id="KW-0067">ATP-binding</keyword>
<dbReference type="NCBIfam" id="TIGR01498">
    <property type="entry name" value="folK"/>
    <property type="match status" value="1"/>
</dbReference>